<evidence type="ECO:0000313" key="2">
    <source>
        <dbReference type="EMBL" id="SFL25049.1"/>
    </source>
</evidence>
<dbReference type="GO" id="GO:0004803">
    <property type="term" value="F:transposase activity"/>
    <property type="evidence" value="ECO:0007669"/>
    <property type="project" value="InterPro"/>
</dbReference>
<organism evidence="2 3">
    <name type="scientific">Neomesorhizobium albiziae</name>
    <dbReference type="NCBI Taxonomy" id="335020"/>
    <lineage>
        <taxon>Bacteria</taxon>
        <taxon>Pseudomonadati</taxon>
        <taxon>Pseudomonadota</taxon>
        <taxon>Alphaproteobacteria</taxon>
        <taxon>Hyphomicrobiales</taxon>
        <taxon>Phyllobacteriaceae</taxon>
        <taxon>Neomesorhizobium</taxon>
    </lineage>
</organism>
<dbReference type="InterPro" id="IPR002525">
    <property type="entry name" value="Transp_IS110-like_N"/>
</dbReference>
<keyword evidence="3" id="KW-1185">Reference proteome</keyword>
<dbReference type="EMBL" id="FOSL01000086">
    <property type="protein sequence ID" value="SFL25049.1"/>
    <property type="molecule type" value="Genomic_DNA"/>
</dbReference>
<dbReference type="Proteomes" id="UP000323300">
    <property type="component" value="Unassembled WGS sequence"/>
</dbReference>
<dbReference type="PANTHER" id="PTHR33055">
    <property type="entry name" value="TRANSPOSASE FOR INSERTION SEQUENCE ELEMENT IS1111A"/>
    <property type="match status" value="1"/>
</dbReference>
<gene>
    <name evidence="2" type="ORF">SAMN04488498_1861</name>
</gene>
<protein>
    <submittedName>
        <fullName evidence="2">Transposase</fullName>
    </submittedName>
</protein>
<reference evidence="2 3" key="1">
    <citation type="submission" date="2016-10" db="EMBL/GenBank/DDBJ databases">
        <authorList>
            <person name="Varghese N."/>
            <person name="Submissions S."/>
        </authorList>
    </citation>
    <scope>NUCLEOTIDE SEQUENCE [LARGE SCALE GENOMIC DNA]</scope>
    <source>
        <strain evidence="2 3">DSM 21822</strain>
    </source>
</reference>
<dbReference type="InterPro" id="IPR047650">
    <property type="entry name" value="Transpos_IS110"/>
</dbReference>
<evidence type="ECO:0000259" key="1">
    <source>
        <dbReference type="Pfam" id="PF01548"/>
    </source>
</evidence>
<proteinExistence type="predicted"/>
<dbReference type="GO" id="GO:0006313">
    <property type="term" value="P:DNA transposition"/>
    <property type="evidence" value="ECO:0007669"/>
    <property type="project" value="InterPro"/>
</dbReference>
<dbReference type="Pfam" id="PF01548">
    <property type="entry name" value="DEDD_Tnp_IS110"/>
    <property type="match status" value="1"/>
</dbReference>
<dbReference type="GO" id="GO:0003677">
    <property type="term" value="F:DNA binding"/>
    <property type="evidence" value="ECO:0007669"/>
    <property type="project" value="InterPro"/>
</dbReference>
<name>A0A1I4G5J6_9HYPH</name>
<dbReference type="AlphaFoldDB" id="A0A1I4G5J6"/>
<accession>A0A1I4G5J6</accession>
<feature type="domain" description="Transposase IS110-like N-terminal" evidence="1">
    <location>
        <begin position="20"/>
        <end position="93"/>
    </location>
</feature>
<sequence length="96" mass="10440">MPKMTTGERPGLKLVKVGAAGIDIGSKMHMAAVDPARTDTPVRAFGTFTQDLHDLADWFKACGVTSVAMESTGVYWIPAYEILEQRGFEVILVVKV</sequence>
<evidence type="ECO:0000313" key="3">
    <source>
        <dbReference type="Proteomes" id="UP000323300"/>
    </source>
</evidence>
<dbReference type="PANTHER" id="PTHR33055:SF13">
    <property type="entry name" value="TRANSPOSASE"/>
    <property type="match status" value="1"/>
</dbReference>